<reference evidence="2" key="1">
    <citation type="submission" date="2017-02" db="UniProtKB">
        <authorList>
            <consortium name="WormBaseParasite"/>
        </authorList>
    </citation>
    <scope>IDENTIFICATION</scope>
</reference>
<protein>
    <submittedName>
        <fullName evidence="2">STI1 domain-containing protein</fullName>
    </submittedName>
</protein>
<dbReference type="Proteomes" id="UP000046392">
    <property type="component" value="Unplaced"/>
</dbReference>
<dbReference type="AlphaFoldDB" id="A0A0N5BL71"/>
<accession>A0A0N5BL71</accession>
<organism evidence="1 2">
    <name type="scientific">Strongyloides papillosus</name>
    <name type="common">Intestinal threadworm</name>
    <dbReference type="NCBI Taxonomy" id="174720"/>
    <lineage>
        <taxon>Eukaryota</taxon>
        <taxon>Metazoa</taxon>
        <taxon>Ecdysozoa</taxon>
        <taxon>Nematoda</taxon>
        <taxon>Chromadorea</taxon>
        <taxon>Rhabditida</taxon>
        <taxon>Tylenchina</taxon>
        <taxon>Panagrolaimomorpha</taxon>
        <taxon>Strongyloidoidea</taxon>
        <taxon>Strongyloididae</taxon>
        <taxon>Strongyloides</taxon>
    </lineage>
</organism>
<proteinExistence type="predicted"/>
<name>A0A0N5BL71_STREA</name>
<keyword evidence="1" id="KW-1185">Reference proteome</keyword>
<sequence length="165" mass="18492">MTKVSLVPPPNKELEAIVGPDVFSKINQIHQSTDTPKVKLQKVDELFASLSDDVLKKIPIPKHLMGLPEDAKKEVHSIMVDKKLTALEKYEKTKKVIKSQTPEIQAKCAPPLPSGFEFIPDDVKGQFMSLLKDDDLNFLDKLEKMHQLINSLPEDIKSKLGPPKS</sequence>
<evidence type="ECO:0000313" key="2">
    <source>
        <dbReference type="WBParaSite" id="SPAL_0000667200.1"/>
    </source>
</evidence>
<evidence type="ECO:0000313" key="1">
    <source>
        <dbReference type="Proteomes" id="UP000046392"/>
    </source>
</evidence>
<dbReference type="WBParaSite" id="SPAL_0000667200.1">
    <property type="protein sequence ID" value="SPAL_0000667200.1"/>
    <property type="gene ID" value="SPAL_0000667200"/>
</dbReference>